<organism evidence="2">
    <name type="scientific">Perkinsus marinus (strain ATCC 50983 / TXsc)</name>
    <dbReference type="NCBI Taxonomy" id="423536"/>
    <lineage>
        <taxon>Eukaryota</taxon>
        <taxon>Sar</taxon>
        <taxon>Alveolata</taxon>
        <taxon>Perkinsozoa</taxon>
        <taxon>Perkinsea</taxon>
        <taxon>Perkinsida</taxon>
        <taxon>Perkinsidae</taxon>
        <taxon>Perkinsus</taxon>
    </lineage>
</organism>
<gene>
    <name evidence="1" type="ORF">Pmar_PMAR029212</name>
</gene>
<dbReference type="InParanoid" id="C5KP36"/>
<accession>C5KP36</accession>
<name>C5KP36_PERM5</name>
<sequence>MLASSAPWEAGRSNRLHGVALSVLRKALRHVRGRIPDDDGEFGLLLDYLSFILNSRPLGRLVEIDAKTRPVTPDLLAFGYEKQVGPLRVLGFPLKCFPARDALAFRKYYLETYWRSLRTHVLETLGIGKQRRWSPYVGEPVAVIRQRMRKADLGSCLGFVDAIMSGNRVMVILPGGRKQMESIHNLCPFEQTGRSAEDFIGPSRVGARISVRIADINGDSDLYTGTIRRDETVMSPEDPRGRCLVTWDDGTEPEWLTLGEEQWEFSDET</sequence>
<evidence type="ECO:0000313" key="2">
    <source>
        <dbReference type="Proteomes" id="UP000007800"/>
    </source>
</evidence>
<dbReference type="AlphaFoldDB" id="C5KP36"/>
<keyword evidence="2" id="KW-1185">Reference proteome</keyword>
<evidence type="ECO:0000313" key="1">
    <source>
        <dbReference type="EMBL" id="EER13757.1"/>
    </source>
</evidence>
<dbReference type="RefSeq" id="XP_002781962.1">
    <property type="nucleotide sequence ID" value="XM_002781916.1"/>
</dbReference>
<reference evidence="1 2" key="1">
    <citation type="submission" date="2008-07" db="EMBL/GenBank/DDBJ databases">
        <authorList>
            <person name="El-Sayed N."/>
            <person name="Caler E."/>
            <person name="Inman J."/>
            <person name="Amedeo P."/>
            <person name="Hass B."/>
            <person name="Wortman J."/>
        </authorList>
    </citation>
    <scope>NUCLEOTIDE SEQUENCE [LARGE SCALE GENOMIC DNA]</scope>
    <source>
        <strain evidence="2">ATCC 50983 / TXsc</strain>
    </source>
</reference>
<dbReference type="Proteomes" id="UP000007800">
    <property type="component" value="Unassembled WGS sequence"/>
</dbReference>
<feature type="non-terminal residue" evidence="1">
    <location>
        <position position="269"/>
    </location>
</feature>
<dbReference type="OrthoDB" id="10466028at2759"/>
<protein>
    <submittedName>
        <fullName evidence="1">Uncharacterized protein</fullName>
    </submittedName>
</protein>
<dbReference type="EMBL" id="GG674900">
    <property type="protein sequence ID" value="EER13757.1"/>
    <property type="molecule type" value="Genomic_DNA"/>
</dbReference>
<dbReference type="GeneID" id="9043473"/>
<proteinExistence type="predicted"/>